<protein>
    <recommendedName>
        <fullName evidence="6">ABC transporter domain-containing protein</fullName>
    </recommendedName>
</protein>
<dbReference type="GO" id="GO:0043190">
    <property type="term" value="C:ATP-binding cassette (ABC) transporter complex"/>
    <property type="evidence" value="ECO:0007669"/>
    <property type="project" value="TreeGrafter"/>
</dbReference>
<comment type="caution">
    <text evidence="7">The sequence shown here is derived from an EMBL/GenBank/DDBJ whole genome shotgun (WGS) entry which is preliminary data.</text>
</comment>
<gene>
    <name evidence="7" type="ORF">GCM10011399_35130</name>
</gene>
<feature type="domain" description="ABC transporter" evidence="6">
    <location>
        <begin position="381"/>
        <end position="621"/>
    </location>
</feature>
<feature type="compositionally biased region" description="Low complexity" evidence="5">
    <location>
        <begin position="609"/>
        <end position="653"/>
    </location>
</feature>
<dbReference type="InterPro" id="IPR050095">
    <property type="entry name" value="ECF_ABC_transporter_ATP-bd"/>
</dbReference>
<proteinExistence type="inferred from homology"/>
<organism evidence="7 8">
    <name type="scientific">Subtercola lobariae</name>
    <dbReference type="NCBI Taxonomy" id="1588641"/>
    <lineage>
        <taxon>Bacteria</taxon>
        <taxon>Bacillati</taxon>
        <taxon>Actinomycetota</taxon>
        <taxon>Actinomycetes</taxon>
        <taxon>Micrococcales</taxon>
        <taxon>Microbacteriaceae</taxon>
        <taxon>Subtercola</taxon>
    </lineage>
</organism>
<keyword evidence="4" id="KW-0067">ATP-binding</keyword>
<accession>A0A917BDU1</accession>
<dbReference type="PANTHER" id="PTHR43553:SF24">
    <property type="entry name" value="ENERGY-COUPLING FACTOR TRANSPORTER ATP-BINDING PROTEIN ECFA1"/>
    <property type="match status" value="1"/>
</dbReference>
<reference evidence="7 8" key="1">
    <citation type="journal article" date="2014" name="Int. J. Syst. Evol. Microbiol.">
        <title>Complete genome sequence of Corynebacterium casei LMG S-19264T (=DSM 44701T), isolated from a smear-ripened cheese.</title>
        <authorList>
            <consortium name="US DOE Joint Genome Institute (JGI-PGF)"/>
            <person name="Walter F."/>
            <person name="Albersmeier A."/>
            <person name="Kalinowski J."/>
            <person name="Ruckert C."/>
        </authorList>
    </citation>
    <scope>NUCLEOTIDE SEQUENCE [LARGE SCALE GENOMIC DNA]</scope>
    <source>
        <strain evidence="7 8">CGMCC 1.12976</strain>
    </source>
</reference>
<keyword evidence="2" id="KW-0813">Transport</keyword>
<evidence type="ECO:0000256" key="3">
    <source>
        <dbReference type="ARBA" id="ARBA00022741"/>
    </source>
</evidence>
<dbReference type="SMART" id="SM00382">
    <property type="entry name" value="AAA"/>
    <property type="match status" value="2"/>
</dbReference>
<dbReference type="InterPro" id="IPR027417">
    <property type="entry name" value="P-loop_NTPase"/>
</dbReference>
<keyword evidence="3" id="KW-0547">Nucleotide-binding</keyword>
<evidence type="ECO:0000256" key="1">
    <source>
        <dbReference type="ARBA" id="ARBA00005417"/>
    </source>
</evidence>
<feature type="domain" description="ABC transporter" evidence="6">
    <location>
        <begin position="8"/>
        <end position="249"/>
    </location>
</feature>
<dbReference type="PROSITE" id="PS50893">
    <property type="entry name" value="ABC_TRANSPORTER_2"/>
    <property type="match status" value="2"/>
</dbReference>
<dbReference type="InterPro" id="IPR003593">
    <property type="entry name" value="AAA+_ATPase"/>
</dbReference>
<evidence type="ECO:0000256" key="2">
    <source>
        <dbReference type="ARBA" id="ARBA00022448"/>
    </source>
</evidence>
<dbReference type="GO" id="GO:0042626">
    <property type="term" value="F:ATPase-coupled transmembrane transporter activity"/>
    <property type="evidence" value="ECO:0007669"/>
    <property type="project" value="TreeGrafter"/>
</dbReference>
<feature type="region of interest" description="Disordered" evidence="5">
    <location>
        <begin position="594"/>
        <end position="653"/>
    </location>
</feature>
<dbReference type="EMBL" id="BMGP01000007">
    <property type="protein sequence ID" value="GGF39226.1"/>
    <property type="molecule type" value="Genomic_DNA"/>
</dbReference>
<evidence type="ECO:0000313" key="7">
    <source>
        <dbReference type="EMBL" id="GGF39226.1"/>
    </source>
</evidence>
<dbReference type="GO" id="GO:0016887">
    <property type="term" value="F:ATP hydrolysis activity"/>
    <property type="evidence" value="ECO:0007669"/>
    <property type="project" value="InterPro"/>
</dbReference>
<dbReference type="InterPro" id="IPR003439">
    <property type="entry name" value="ABC_transporter-like_ATP-bd"/>
</dbReference>
<feature type="compositionally biased region" description="Pro residues" evidence="5">
    <location>
        <begin position="599"/>
        <end position="608"/>
    </location>
</feature>
<comment type="similarity">
    <text evidence="1">Belongs to the ABC transporter superfamily.</text>
</comment>
<dbReference type="SUPFAM" id="SSF52540">
    <property type="entry name" value="P-loop containing nucleoside triphosphate hydrolases"/>
    <property type="match status" value="2"/>
</dbReference>
<dbReference type="CDD" id="cd03225">
    <property type="entry name" value="ABC_cobalt_CbiO_domain1"/>
    <property type="match status" value="2"/>
</dbReference>
<dbReference type="RefSeq" id="WP_188680685.1">
    <property type="nucleotide sequence ID" value="NZ_BMGP01000007.1"/>
</dbReference>
<dbReference type="InterPro" id="IPR015856">
    <property type="entry name" value="ABC_transpr_CbiO/EcfA_su"/>
</dbReference>
<evidence type="ECO:0000256" key="5">
    <source>
        <dbReference type="SAM" id="MobiDB-lite"/>
    </source>
</evidence>
<sequence>MQLSGRVVGGVGVSARGWGWRHAGRAAWAVSELDLEIEAGDRVLLLGASGAGKSTLISALAGVLGGADEGEQAGSLLVGDSRPEDARGRVGLLLQDPDSQVMLARVGDDVAFGCENLGVPRDEIWRRVGSALDAVGLYLPLSHPTSELSGGQKQRLALAGVLAMQPQLLLLDEPTANLDPQGAVEVRDSVARVLEHSEATFVVIEHRVEIWRHLVQRVIVLAPGGGVLADGSPDAVLGARGAELAASGVWVPEYPPPLPARARARGTRHNSPVAAEALTRPDGGVALSEAVTSNRGRYTGLNSPQQSHFSQAGPAAAAACEAPGSDRAEAAARGAAASFAASAAAAGAGASFAASAAAAGAGASPGVLGGSVASAPTASLLRARQLAVARAKGHAVAAGLTLDVEAGRALAITGANGAGKSTLALTLAGLLAPAGGTLEASEAFASGAAAEPIRWKSKQLLTRVGTVFQDPEHQFLAQTVRDELAVGPRALKLARTEIDERVDELLERLRLTRLAAANPFTLSGGEKRRLSVATVLATRPALLVLDEPTFGQDSRTWAELVALLAELLDSGTALVAVTHDAAFVDALADDEFRMLGNPTPSPTAPPSSAPTRTAAAPAPILTDPAPAAPAPAAIRAAAQAPAAPAPAATERRP</sequence>
<evidence type="ECO:0000259" key="6">
    <source>
        <dbReference type="PROSITE" id="PS50893"/>
    </source>
</evidence>
<keyword evidence="8" id="KW-1185">Reference proteome</keyword>
<dbReference type="InterPro" id="IPR017871">
    <property type="entry name" value="ABC_transporter-like_CS"/>
</dbReference>
<evidence type="ECO:0000313" key="8">
    <source>
        <dbReference type="Proteomes" id="UP000598775"/>
    </source>
</evidence>
<dbReference type="AlphaFoldDB" id="A0A917BDU1"/>
<dbReference type="GO" id="GO:0005524">
    <property type="term" value="F:ATP binding"/>
    <property type="evidence" value="ECO:0007669"/>
    <property type="project" value="UniProtKB-KW"/>
</dbReference>
<dbReference type="Gene3D" id="3.40.50.300">
    <property type="entry name" value="P-loop containing nucleotide triphosphate hydrolases"/>
    <property type="match status" value="2"/>
</dbReference>
<dbReference type="PROSITE" id="PS00211">
    <property type="entry name" value="ABC_TRANSPORTER_1"/>
    <property type="match status" value="2"/>
</dbReference>
<name>A0A917BDU1_9MICO</name>
<dbReference type="PANTHER" id="PTHR43553">
    <property type="entry name" value="HEAVY METAL TRANSPORTER"/>
    <property type="match status" value="1"/>
</dbReference>
<dbReference type="Proteomes" id="UP000598775">
    <property type="component" value="Unassembled WGS sequence"/>
</dbReference>
<evidence type="ECO:0000256" key="4">
    <source>
        <dbReference type="ARBA" id="ARBA00022840"/>
    </source>
</evidence>
<dbReference type="Pfam" id="PF00005">
    <property type="entry name" value="ABC_tran"/>
    <property type="match status" value="2"/>
</dbReference>